<evidence type="ECO:0000313" key="2">
    <source>
        <dbReference type="EMBL" id="MBK5898241.1"/>
    </source>
</evidence>
<dbReference type="RefSeq" id="WP_208429673.1">
    <property type="nucleotide sequence ID" value="NZ_JAEPRJ010000001.1"/>
</dbReference>
<organism evidence="2 3">
    <name type="scientific">Catonella massiliensis</name>
    <dbReference type="NCBI Taxonomy" id="2799636"/>
    <lineage>
        <taxon>Bacteria</taxon>
        <taxon>Bacillati</taxon>
        <taxon>Bacillota</taxon>
        <taxon>Clostridia</taxon>
        <taxon>Lachnospirales</taxon>
        <taxon>Lachnospiraceae</taxon>
        <taxon>Catonella</taxon>
    </lineage>
</organism>
<comment type="caution">
    <text evidence="2">The sequence shown here is derived from an EMBL/GenBank/DDBJ whole genome shotgun (WGS) entry which is preliminary data.</text>
</comment>
<dbReference type="InterPro" id="IPR025402">
    <property type="entry name" value="DMP19_C"/>
</dbReference>
<dbReference type="Pfam" id="PF14300">
    <property type="entry name" value="DMP19"/>
    <property type="match status" value="1"/>
</dbReference>
<proteinExistence type="predicted"/>
<dbReference type="EMBL" id="JAEPRJ010000001">
    <property type="protein sequence ID" value="MBK5898241.1"/>
    <property type="molecule type" value="Genomic_DNA"/>
</dbReference>
<dbReference type="Pfam" id="PF09346">
    <property type="entry name" value="SMI1_KNR4"/>
    <property type="match status" value="1"/>
</dbReference>
<dbReference type="SMART" id="SM00860">
    <property type="entry name" value="SMI1_KNR4"/>
    <property type="match status" value="1"/>
</dbReference>
<gene>
    <name evidence="2" type="ORF">JJN12_10705</name>
</gene>
<sequence length="506" mass="58439">MKPFENFDFSHFWEDDEYSLEEYVGKEPTDEEIKEVENELGYKLPASYIELVKIHNGGTPYATLFSNGKYAVYITGIYGTDKEKMNSLCGEMGNELWINEWGYPNIGIAVADTISGGHHMVFLDYRECGKEGEPKVVLIDQEDDFKIHPLADNFEEFIKGLTITSQEITKEEFAQYSDEIKEKVIYNLSDEGDTESVIEFLTFTGVENLNTTLKGQLARAYNNNDQIEEAMKVLDMIPEEERDALWYYRYGCSYSVLSANNNYMVEEDILNSLAMLEKAMGLAKDDKVIEYCIEIVDFHGFKGILEANKEKFPLVYKHYKELEAKLFDSESGNSSSGKTYAKITVADIEKMDEIWGVLDPIYWTVDIYGTHENYLKSAEGFTLEQRYLNAVSWYFIEVNNGGHQQFLDNSTGIVWEDAINGLKSFDMGIFADNFKRVIDAFGGKIPFDREERWKAMESLEDGFDELLEEADSFVYDTYDYDSEYEVNYVKSHPDKFVYEGYYNKMV</sequence>
<dbReference type="InterPro" id="IPR018958">
    <property type="entry name" value="Knr4/Smi1-like_dom"/>
</dbReference>
<dbReference type="Gene3D" id="3.40.1580.10">
    <property type="entry name" value="SMI1/KNR4-like"/>
    <property type="match status" value="1"/>
</dbReference>
<dbReference type="SUPFAM" id="SSF160631">
    <property type="entry name" value="SMI1/KNR4-like"/>
    <property type="match status" value="1"/>
</dbReference>
<dbReference type="Gene3D" id="1.20.1420.60">
    <property type="match status" value="1"/>
</dbReference>
<evidence type="ECO:0000259" key="1">
    <source>
        <dbReference type="SMART" id="SM00860"/>
    </source>
</evidence>
<protein>
    <submittedName>
        <fullName evidence="2">DUF4375 domain-containing protein</fullName>
    </submittedName>
</protein>
<keyword evidence="3" id="KW-1185">Reference proteome</keyword>
<evidence type="ECO:0000313" key="3">
    <source>
        <dbReference type="Proteomes" id="UP000604730"/>
    </source>
</evidence>
<reference evidence="2 3" key="1">
    <citation type="submission" date="2021-01" db="EMBL/GenBank/DDBJ databases">
        <title>Isolation and description of Catonella massiliensis sp. nov., a novel Catonella species, isolated from a stable periodontitis subject.</title>
        <authorList>
            <person name="Antezack A."/>
            <person name="Boxberger M."/>
            <person name="La Scola B."/>
            <person name="Monnet-Corti V."/>
        </authorList>
    </citation>
    <scope>NUCLEOTIDE SEQUENCE [LARGE SCALE GENOMIC DNA]</scope>
    <source>
        <strain evidence="2 3">Marseille-Q4567</strain>
    </source>
</reference>
<name>A0ABS1J265_9FIRM</name>
<dbReference type="InterPro" id="IPR037883">
    <property type="entry name" value="Knr4/Smi1-like_sf"/>
</dbReference>
<dbReference type="Proteomes" id="UP000604730">
    <property type="component" value="Unassembled WGS sequence"/>
</dbReference>
<feature type="domain" description="Knr4/Smi1-like" evidence="1">
    <location>
        <begin position="27"/>
        <end position="160"/>
    </location>
</feature>
<accession>A0ABS1J265</accession>